<sequence length="174" mass="21324">MTISSELREIKDTLQKIIREIAKIRQTQEQMRDEVYDVKCDLKSFKELWKKEKLEIEKRLRRLEEDKVKKELNQRMVVLEKMEETLETKQKRSHNNIKEWETIKYDHLKEIDMQTLTKSLDGFEREQREELSSSEYKKFHASEKNMILKDLQKMMKHFFGAPRIESIKIERFIE</sequence>
<organism evidence="1 2">
    <name type="scientific">Eretmocerus hayati</name>
    <dbReference type="NCBI Taxonomy" id="131215"/>
    <lineage>
        <taxon>Eukaryota</taxon>
        <taxon>Metazoa</taxon>
        <taxon>Ecdysozoa</taxon>
        <taxon>Arthropoda</taxon>
        <taxon>Hexapoda</taxon>
        <taxon>Insecta</taxon>
        <taxon>Pterygota</taxon>
        <taxon>Neoptera</taxon>
        <taxon>Endopterygota</taxon>
        <taxon>Hymenoptera</taxon>
        <taxon>Apocrita</taxon>
        <taxon>Proctotrupomorpha</taxon>
        <taxon>Chalcidoidea</taxon>
        <taxon>Aphelinidae</taxon>
        <taxon>Aphelininae</taxon>
        <taxon>Eretmocerus</taxon>
    </lineage>
</organism>
<evidence type="ECO:0000313" key="1">
    <source>
        <dbReference type="EMBL" id="KAJ8683096.1"/>
    </source>
</evidence>
<evidence type="ECO:0000313" key="2">
    <source>
        <dbReference type="Proteomes" id="UP001239111"/>
    </source>
</evidence>
<dbReference type="Proteomes" id="UP001239111">
    <property type="component" value="Chromosome 1"/>
</dbReference>
<accession>A0ACC2PJT1</accession>
<gene>
    <name evidence="1" type="ORF">QAD02_018888</name>
</gene>
<reference evidence="1" key="1">
    <citation type="submission" date="2023-04" db="EMBL/GenBank/DDBJ databases">
        <title>A chromosome-level genome assembly of the parasitoid wasp Eretmocerus hayati.</title>
        <authorList>
            <person name="Zhong Y."/>
            <person name="Liu S."/>
            <person name="Liu Y."/>
        </authorList>
    </citation>
    <scope>NUCLEOTIDE SEQUENCE</scope>
    <source>
        <strain evidence="1">ZJU_SS_LIU_2023</strain>
    </source>
</reference>
<dbReference type="EMBL" id="CM056741">
    <property type="protein sequence ID" value="KAJ8683096.1"/>
    <property type="molecule type" value="Genomic_DNA"/>
</dbReference>
<comment type="caution">
    <text evidence="1">The sequence shown here is derived from an EMBL/GenBank/DDBJ whole genome shotgun (WGS) entry which is preliminary data.</text>
</comment>
<proteinExistence type="predicted"/>
<keyword evidence="2" id="KW-1185">Reference proteome</keyword>
<name>A0ACC2PJT1_9HYME</name>
<protein>
    <submittedName>
        <fullName evidence="1">Uncharacterized protein</fullName>
    </submittedName>
</protein>